<name>A0A2P8DY56_9ACTN</name>
<dbReference type="PANTHER" id="PTHR38340:SF1">
    <property type="entry name" value="S-LAYER PROTEIN"/>
    <property type="match status" value="1"/>
</dbReference>
<keyword evidence="2" id="KW-0964">Secreted</keyword>
<dbReference type="RefSeq" id="WP_106538160.1">
    <property type="nucleotide sequence ID" value="NZ_PYGE01000011.1"/>
</dbReference>
<dbReference type="SUPFAM" id="SSF51120">
    <property type="entry name" value="beta-Roll"/>
    <property type="match status" value="1"/>
</dbReference>
<evidence type="ECO:0000256" key="2">
    <source>
        <dbReference type="ARBA" id="ARBA00022525"/>
    </source>
</evidence>
<dbReference type="Proteomes" id="UP000243528">
    <property type="component" value="Unassembled WGS sequence"/>
</dbReference>
<dbReference type="GO" id="GO:0005509">
    <property type="term" value="F:calcium ion binding"/>
    <property type="evidence" value="ECO:0007669"/>
    <property type="project" value="InterPro"/>
</dbReference>
<dbReference type="InterPro" id="IPR011049">
    <property type="entry name" value="Serralysin-like_metalloprot_C"/>
</dbReference>
<dbReference type="PANTHER" id="PTHR38340">
    <property type="entry name" value="S-LAYER PROTEIN"/>
    <property type="match status" value="1"/>
</dbReference>
<keyword evidence="4" id="KW-1185">Reference proteome</keyword>
<dbReference type="InterPro" id="IPR050557">
    <property type="entry name" value="RTX_toxin/Mannuronan_C5-epim"/>
</dbReference>
<accession>A0A2P8DY56</accession>
<dbReference type="InterPro" id="IPR001343">
    <property type="entry name" value="Hemolysn_Ca-bd"/>
</dbReference>
<dbReference type="Gene3D" id="2.150.10.10">
    <property type="entry name" value="Serralysin-like metalloprotease, C-terminal"/>
    <property type="match status" value="2"/>
</dbReference>
<dbReference type="Pfam" id="PF00353">
    <property type="entry name" value="HemolysinCabind"/>
    <property type="match status" value="2"/>
</dbReference>
<dbReference type="EMBL" id="PYGE01000011">
    <property type="protein sequence ID" value="PSL02160.1"/>
    <property type="molecule type" value="Genomic_DNA"/>
</dbReference>
<comment type="subcellular location">
    <subcellularLocation>
        <location evidence="1">Secreted</location>
    </subcellularLocation>
</comment>
<evidence type="ECO:0000256" key="1">
    <source>
        <dbReference type="ARBA" id="ARBA00004613"/>
    </source>
</evidence>
<proteinExistence type="predicted"/>
<organism evidence="3 4">
    <name type="scientific">Haloactinopolyspora alba</name>
    <dbReference type="NCBI Taxonomy" id="648780"/>
    <lineage>
        <taxon>Bacteria</taxon>
        <taxon>Bacillati</taxon>
        <taxon>Actinomycetota</taxon>
        <taxon>Actinomycetes</taxon>
        <taxon>Jiangellales</taxon>
        <taxon>Jiangellaceae</taxon>
        <taxon>Haloactinopolyspora</taxon>
    </lineage>
</organism>
<dbReference type="PRINTS" id="PR00313">
    <property type="entry name" value="CABNDNGRPT"/>
</dbReference>
<gene>
    <name evidence="3" type="ORF">CLV30_111115</name>
</gene>
<evidence type="ECO:0000313" key="3">
    <source>
        <dbReference type="EMBL" id="PSL02160.1"/>
    </source>
</evidence>
<dbReference type="InterPro" id="IPR028208">
    <property type="entry name" value="Effector_pro_NleD-like"/>
</dbReference>
<sequence>MSLFLDDVWDLGADIDYLYTAGTAWANLATDLGNESTAIGNREEELRLNWQCSMADSYFEHASRLSKAFGNASDISGGVADILTKLKDDVRDAEDELSASFARATADAGYYYPWPGKIYFFTDEDEATVLSEHEKAQGILDTLSERIRAHKKTLEALAGDAAGIKRNWAAAAAGDDPGWDIPTGSTYGVQVTSLDGTTAVTTGDGSETVEVTVDPDTGETIVTITDAMGNETVERVPAGNEVVINTGKGDDEITVPRGTNVNVRFATGAGDDTVSAQGSEGDVETFGGDGVDTLETGVGDDYVSGGGDSDYVDGGAGNDVLTGRLGNDTVYGMDGTDVIAGGSGQDYLEGAKGNDTVFGGADGDVVSGGYGDDDLFGGDGGDRMYAGGGDDAVDGGRGAGDEAFVEAGDDTAGRENSVVVEIPPKEEYLRWLEIETSGSPEFQDRVLADLAMMASSPVGQKMLERQGEHYDNSDNGWFDFSKEKVTIREHAGGNNSASFDGDEYAVALDVNHTSQGYPMDYDDPNYDVTPPNVFFFHELGHINQYRSGESDQFYDSDGDKRKYSDGTPLIERQNVGLEWDADGDGDEEIDPEYDFDYTENGFREELGLPSRNQY</sequence>
<dbReference type="GO" id="GO:0005576">
    <property type="term" value="C:extracellular region"/>
    <property type="evidence" value="ECO:0007669"/>
    <property type="project" value="UniProtKB-SubCell"/>
</dbReference>
<dbReference type="Pfam" id="PF14891">
    <property type="entry name" value="Peptidase_M91"/>
    <property type="match status" value="1"/>
</dbReference>
<evidence type="ECO:0000313" key="4">
    <source>
        <dbReference type="Proteomes" id="UP000243528"/>
    </source>
</evidence>
<dbReference type="AlphaFoldDB" id="A0A2P8DY56"/>
<protein>
    <submittedName>
        <fullName evidence="3">NleD-like pathogen effector protein (Putative zinc metallopeptidase)</fullName>
    </submittedName>
</protein>
<comment type="caution">
    <text evidence="3">The sequence shown here is derived from an EMBL/GenBank/DDBJ whole genome shotgun (WGS) entry which is preliminary data.</text>
</comment>
<reference evidence="3 4" key="1">
    <citation type="submission" date="2018-03" db="EMBL/GenBank/DDBJ databases">
        <title>Genomic Encyclopedia of Archaeal and Bacterial Type Strains, Phase II (KMG-II): from individual species to whole genera.</title>
        <authorList>
            <person name="Goeker M."/>
        </authorList>
    </citation>
    <scope>NUCLEOTIDE SEQUENCE [LARGE SCALE GENOMIC DNA]</scope>
    <source>
        <strain evidence="3 4">DSM 45211</strain>
    </source>
</reference>